<sequence length="485" mass="51211">MRQPSRPILVLDLGTTSLRCSIVSATGAVLAMRRTHLPQLRDDLGLAWDGDLLAARVLEEVRLLAAEWQPQGIAIANQRATALIWDAHGSAVQGPVLSWSDGRTREQDRRLRALSADFIPGLSASKWRWLLDRCDADRSRSRAGLLRAGTLDSWLVWVLSEGQSHVTDHVNASHTGLFDTAVLDWNYPLATALGLEPSLLAVPVPCTQIGANATAIADHLPILAVIGDQQASLVGQGCDTTGSAKITFGTSAVLNVILGEQPLAQHSRSAFGNVALSSDAGVLYGAEAAVMSAGSSIEWMIRLGIIPTAEAIDGLVDPTQRSSATYVAALDGLGVPHWLPHARGAFFGLSAGSGAEEMVRAVLDGIAAGAADIVEQLESACGLPLTDISIDGGLAKSAAFTVILAATLGRPLRLSQVAEATTHGAARLAFRGLGHDMPARPDHDGGRLVAPDRTLPADRDAWGDAVDLVIEHHRRSKLRTTQRNA</sequence>
<dbReference type="Proteomes" id="UP000033608">
    <property type="component" value="Unassembled WGS sequence"/>
</dbReference>
<evidence type="ECO:0000256" key="3">
    <source>
        <dbReference type="ARBA" id="ARBA00022741"/>
    </source>
</evidence>
<dbReference type="InterPro" id="IPR018485">
    <property type="entry name" value="FGGY_C"/>
</dbReference>
<evidence type="ECO:0000256" key="1">
    <source>
        <dbReference type="ARBA" id="ARBA00009156"/>
    </source>
</evidence>
<dbReference type="InterPro" id="IPR000577">
    <property type="entry name" value="Carb_kinase_FGGY"/>
</dbReference>
<dbReference type="PATRIC" id="fig|1121477.3.peg.3301"/>
<feature type="domain" description="Carbohydrate kinase FGGY C-terminal" evidence="9">
    <location>
        <begin position="244"/>
        <end position="431"/>
    </location>
</feature>
<dbReference type="PANTHER" id="PTHR10196">
    <property type="entry name" value="SUGAR KINASE"/>
    <property type="match status" value="1"/>
</dbReference>
<dbReference type="SUPFAM" id="SSF53067">
    <property type="entry name" value="Actin-like ATPase domain"/>
    <property type="match status" value="2"/>
</dbReference>
<dbReference type="GO" id="GO:0005524">
    <property type="term" value="F:ATP binding"/>
    <property type="evidence" value="ECO:0007669"/>
    <property type="project" value="UniProtKB-KW"/>
</dbReference>
<dbReference type="Gene3D" id="3.30.420.40">
    <property type="match status" value="2"/>
</dbReference>
<keyword evidence="5" id="KW-0067">ATP-binding</keyword>
<dbReference type="EMBL" id="FQVC01000010">
    <property type="protein sequence ID" value="SHF59931.1"/>
    <property type="molecule type" value="Genomic_DNA"/>
</dbReference>
<dbReference type="Proteomes" id="UP000184533">
    <property type="component" value="Unassembled WGS sequence"/>
</dbReference>
<dbReference type="PIRSF" id="PIRSF000538">
    <property type="entry name" value="GlpK"/>
    <property type="match status" value="1"/>
</dbReference>
<evidence type="ECO:0000259" key="9">
    <source>
        <dbReference type="Pfam" id="PF02782"/>
    </source>
</evidence>
<keyword evidence="3" id="KW-0547">Nucleotide-binding</keyword>
<evidence type="ECO:0000256" key="2">
    <source>
        <dbReference type="ARBA" id="ARBA00022679"/>
    </source>
</evidence>
<organism evidence="10 12">
    <name type="scientific">Devosia limi DSM 17137</name>
    <dbReference type="NCBI Taxonomy" id="1121477"/>
    <lineage>
        <taxon>Bacteria</taxon>
        <taxon>Pseudomonadati</taxon>
        <taxon>Pseudomonadota</taxon>
        <taxon>Alphaproteobacteria</taxon>
        <taxon>Hyphomicrobiales</taxon>
        <taxon>Devosiaceae</taxon>
        <taxon>Devosia</taxon>
    </lineage>
</organism>
<dbReference type="OrthoDB" id="9805576at2"/>
<evidence type="ECO:0000256" key="4">
    <source>
        <dbReference type="ARBA" id="ARBA00022777"/>
    </source>
</evidence>
<evidence type="ECO:0000256" key="7">
    <source>
        <dbReference type="RuleBase" id="RU003733"/>
    </source>
</evidence>
<dbReference type="PROSITE" id="PS00445">
    <property type="entry name" value="FGGY_KINASES_2"/>
    <property type="match status" value="1"/>
</dbReference>
<evidence type="ECO:0000313" key="13">
    <source>
        <dbReference type="Proteomes" id="UP000184533"/>
    </source>
</evidence>
<dbReference type="InterPro" id="IPR018483">
    <property type="entry name" value="Carb_kinase_FGGY_CS"/>
</dbReference>
<dbReference type="GO" id="GO:0019563">
    <property type="term" value="P:glycerol catabolic process"/>
    <property type="evidence" value="ECO:0007669"/>
    <property type="project" value="TreeGrafter"/>
</dbReference>
<evidence type="ECO:0000259" key="8">
    <source>
        <dbReference type="Pfam" id="PF00370"/>
    </source>
</evidence>
<gene>
    <name evidence="11" type="ORF">SAMN02745223_03066</name>
    <name evidence="10" type="ORF">VW29_10845</name>
</gene>
<dbReference type="InterPro" id="IPR043129">
    <property type="entry name" value="ATPase_NBD"/>
</dbReference>
<evidence type="ECO:0000313" key="10">
    <source>
        <dbReference type="EMBL" id="KKB84437.1"/>
    </source>
</evidence>
<comment type="similarity">
    <text evidence="1 7">Belongs to the FGGY kinase family.</text>
</comment>
<dbReference type="RefSeq" id="WP_046135320.1">
    <property type="nucleotide sequence ID" value="NZ_FQVC01000010.1"/>
</dbReference>
<dbReference type="InterPro" id="IPR018484">
    <property type="entry name" value="FGGY_N"/>
</dbReference>
<reference evidence="10 12" key="1">
    <citation type="submission" date="2015-03" db="EMBL/GenBank/DDBJ databases">
        <authorList>
            <person name="Hassan Y.I."/>
            <person name="Lepp D."/>
            <person name="Zhou T."/>
        </authorList>
    </citation>
    <scope>NUCLEOTIDE SEQUENCE [LARGE SCALE GENOMIC DNA]</scope>
    <source>
        <strain evidence="10 12">DSM 17137</strain>
    </source>
</reference>
<proteinExistence type="inferred from homology"/>
<dbReference type="GO" id="GO:0004370">
    <property type="term" value="F:glycerol kinase activity"/>
    <property type="evidence" value="ECO:0007669"/>
    <property type="project" value="TreeGrafter"/>
</dbReference>
<dbReference type="GO" id="GO:0005829">
    <property type="term" value="C:cytosol"/>
    <property type="evidence" value="ECO:0007669"/>
    <property type="project" value="TreeGrafter"/>
</dbReference>
<dbReference type="AlphaFoldDB" id="A0A0F5LRZ1"/>
<evidence type="ECO:0000256" key="5">
    <source>
        <dbReference type="ARBA" id="ARBA00022840"/>
    </source>
</evidence>
<reference evidence="11 13" key="2">
    <citation type="submission" date="2016-11" db="EMBL/GenBank/DDBJ databases">
        <authorList>
            <person name="Jaros S."/>
            <person name="Januszkiewicz K."/>
            <person name="Wedrychowicz H."/>
        </authorList>
    </citation>
    <scope>NUCLEOTIDE SEQUENCE [LARGE SCALE GENOMIC DNA]</scope>
    <source>
        <strain evidence="11 13">DSM 17137</strain>
    </source>
</reference>
<name>A0A0F5LRZ1_9HYPH</name>
<accession>A0A0F5LRZ1</accession>
<feature type="domain" description="Carbohydrate kinase FGGY N-terminal" evidence="8">
    <location>
        <begin position="8"/>
        <end position="235"/>
    </location>
</feature>
<dbReference type="EMBL" id="LAJF01000076">
    <property type="protein sequence ID" value="KKB84437.1"/>
    <property type="molecule type" value="Genomic_DNA"/>
</dbReference>
<dbReference type="Pfam" id="PF00370">
    <property type="entry name" value="FGGY_N"/>
    <property type="match status" value="1"/>
</dbReference>
<protein>
    <recommendedName>
        <fullName evidence="6">ATP:glycerol 3-phosphotransferase</fullName>
    </recommendedName>
</protein>
<dbReference type="Pfam" id="PF02782">
    <property type="entry name" value="FGGY_C"/>
    <property type="match status" value="1"/>
</dbReference>
<evidence type="ECO:0000313" key="11">
    <source>
        <dbReference type="EMBL" id="SHF59931.1"/>
    </source>
</evidence>
<keyword evidence="4 7" id="KW-0418">Kinase</keyword>
<dbReference type="STRING" id="1121477.SAMN02745223_03066"/>
<evidence type="ECO:0000313" key="12">
    <source>
        <dbReference type="Proteomes" id="UP000033608"/>
    </source>
</evidence>
<keyword evidence="12" id="KW-1185">Reference proteome</keyword>
<dbReference type="PANTHER" id="PTHR10196:SF69">
    <property type="entry name" value="GLYCEROL KINASE"/>
    <property type="match status" value="1"/>
</dbReference>
<keyword evidence="2 7" id="KW-0808">Transferase</keyword>
<evidence type="ECO:0000256" key="6">
    <source>
        <dbReference type="ARBA" id="ARBA00043149"/>
    </source>
</evidence>